<protein>
    <submittedName>
        <fullName evidence="2">TIR-NBS-LRR type disease resistance protein</fullName>
    </submittedName>
</protein>
<dbReference type="GO" id="GO:0006952">
    <property type="term" value="P:defense response"/>
    <property type="evidence" value="ECO:0007669"/>
    <property type="project" value="InterPro"/>
</dbReference>
<evidence type="ECO:0000313" key="2">
    <source>
        <dbReference type="EMBL" id="MCH87669.1"/>
    </source>
</evidence>
<sequence length="316" mass="36174">ETFKDDLHKVDGWKRAMTCFAGLAGCDVRDKLEVGVIETIVQDVIKKLDHKFPGLSNDLIGLQPRVEALERLLNPKSEDDAYRVLGIWGMDGIGKTTLANVLYDKLSYQFDAGCFIENVSTIYRDGGAIAVKKQILHQTLKEKDLETYSTYRLNNIKFLIVLDDIDQFELLEKLDINPKLLHPGSRIIITTRDRHILELYGVIQIHEVELMNGNDSWELLCRKAFKNDNSSGHAELIPKVLEYTQGLPLAIRVMGSFLYQRPTTQWRATLERLKNNPNSGIMKVLQSSFEGLDDIEKEIFLHVACFFQGEREDYVR</sequence>
<dbReference type="PANTHER" id="PTHR11017">
    <property type="entry name" value="LEUCINE-RICH REPEAT-CONTAINING PROTEIN"/>
    <property type="match status" value="1"/>
</dbReference>
<gene>
    <name evidence="2" type="ORF">A2U01_0008546</name>
</gene>
<proteinExistence type="predicted"/>
<feature type="non-terminal residue" evidence="2">
    <location>
        <position position="1"/>
    </location>
</feature>
<dbReference type="Pfam" id="PF00931">
    <property type="entry name" value="NB-ARC"/>
    <property type="match status" value="1"/>
</dbReference>
<evidence type="ECO:0000259" key="1">
    <source>
        <dbReference type="Pfam" id="PF00931"/>
    </source>
</evidence>
<dbReference type="InterPro" id="IPR044974">
    <property type="entry name" value="Disease_R_plants"/>
</dbReference>
<dbReference type="PRINTS" id="PR00364">
    <property type="entry name" value="DISEASERSIST"/>
</dbReference>
<keyword evidence="3" id="KW-1185">Reference proteome</keyword>
<name>A0A392ML12_9FABA</name>
<evidence type="ECO:0000313" key="3">
    <source>
        <dbReference type="Proteomes" id="UP000265520"/>
    </source>
</evidence>
<dbReference type="GO" id="GO:0043531">
    <property type="term" value="F:ADP binding"/>
    <property type="evidence" value="ECO:0007669"/>
    <property type="project" value="InterPro"/>
</dbReference>
<dbReference type="PANTHER" id="PTHR11017:SF290">
    <property type="entry name" value="ADP-RIBOSYL CYCLASE_CYCLIC ADP-RIBOSE HYDROLASE"/>
    <property type="match status" value="1"/>
</dbReference>
<feature type="domain" description="NB-ARC" evidence="1">
    <location>
        <begin position="69"/>
        <end position="228"/>
    </location>
</feature>
<dbReference type="AlphaFoldDB" id="A0A392ML12"/>
<dbReference type="InterPro" id="IPR042197">
    <property type="entry name" value="Apaf_helical"/>
</dbReference>
<dbReference type="Gene3D" id="1.10.8.430">
    <property type="entry name" value="Helical domain of apoptotic protease-activating factors"/>
    <property type="match status" value="1"/>
</dbReference>
<comment type="caution">
    <text evidence="2">The sequence shown here is derived from an EMBL/GenBank/DDBJ whole genome shotgun (WGS) entry which is preliminary data.</text>
</comment>
<dbReference type="Proteomes" id="UP000265520">
    <property type="component" value="Unassembled WGS sequence"/>
</dbReference>
<organism evidence="2 3">
    <name type="scientific">Trifolium medium</name>
    <dbReference type="NCBI Taxonomy" id="97028"/>
    <lineage>
        <taxon>Eukaryota</taxon>
        <taxon>Viridiplantae</taxon>
        <taxon>Streptophyta</taxon>
        <taxon>Embryophyta</taxon>
        <taxon>Tracheophyta</taxon>
        <taxon>Spermatophyta</taxon>
        <taxon>Magnoliopsida</taxon>
        <taxon>eudicotyledons</taxon>
        <taxon>Gunneridae</taxon>
        <taxon>Pentapetalae</taxon>
        <taxon>rosids</taxon>
        <taxon>fabids</taxon>
        <taxon>Fabales</taxon>
        <taxon>Fabaceae</taxon>
        <taxon>Papilionoideae</taxon>
        <taxon>50 kb inversion clade</taxon>
        <taxon>NPAAA clade</taxon>
        <taxon>Hologalegina</taxon>
        <taxon>IRL clade</taxon>
        <taxon>Trifolieae</taxon>
        <taxon>Trifolium</taxon>
    </lineage>
</organism>
<accession>A0A392ML12</accession>
<dbReference type="InterPro" id="IPR002182">
    <property type="entry name" value="NB-ARC"/>
</dbReference>
<reference evidence="2 3" key="1">
    <citation type="journal article" date="2018" name="Front. Plant Sci.">
        <title>Red Clover (Trifolium pratense) and Zigzag Clover (T. medium) - A Picture of Genomic Similarities and Differences.</title>
        <authorList>
            <person name="Dluhosova J."/>
            <person name="Istvanek J."/>
            <person name="Nedelnik J."/>
            <person name="Repkova J."/>
        </authorList>
    </citation>
    <scope>NUCLEOTIDE SEQUENCE [LARGE SCALE GENOMIC DNA]</scope>
    <source>
        <strain evidence="3">cv. 10/8</strain>
        <tissue evidence="2">Leaf</tissue>
    </source>
</reference>
<dbReference type="InterPro" id="IPR027417">
    <property type="entry name" value="P-loop_NTPase"/>
</dbReference>
<dbReference type="SUPFAM" id="SSF52540">
    <property type="entry name" value="P-loop containing nucleoside triphosphate hydrolases"/>
    <property type="match status" value="1"/>
</dbReference>
<dbReference type="EMBL" id="LXQA010012685">
    <property type="protein sequence ID" value="MCH87669.1"/>
    <property type="molecule type" value="Genomic_DNA"/>
</dbReference>
<dbReference type="Gene3D" id="3.40.50.300">
    <property type="entry name" value="P-loop containing nucleotide triphosphate hydrolases"/>
    <property type="match status" value="1"/>
</dbReference>